<reference evidence="2" key="1">
    <citation type="submission" date="2014-09" db="EMBL/GenBank/DDBJ databases">
        <authorList>
            <person name="Magalhaes I.L.F."/>
            <person name="Oliveira U."/>
            <person name="Santos F.R."/>
            <person name="Vidigal T.H.D.A."/>
            <person name="Brescovit A.D."/>
            <person name="Santos A.J."/>
        </authorList>
    </citation>
    <scope>NUCLEOTIDE SEQUENCE</scope>
    <source>
        <tissue evidence="2">Shoot tissue taken approximately 20 cm above the soil surface</tissue>
    </source>
</reference>
<feature type="region of interest" description="Disordered" evidence="1">
    <location>
        <begin position="1"/>
        <end position="70"/>
    </location>
</feature>
<dbReference type="PANTHER" id="PTHR35690:SF1">
    <property type="entry name" value="OS01G0363500 PROTEIN"/>
    <property type="match status" value="1"/>
</dbReference>
<sequence>MASPASLLQASTASAPVFSPLQSRRQPAPRLHLRSSPHFRRRGVSLAASSAASPDVQKEPSPSSSSQESPLLAVADSVKLLKEAAKTRKVPAPEVLSALSKIKRAKLDTLTFFETLGGAEPPGRTWMLVFTAKGRLEKGQYFPVTAVQRFDAAVSFSR</sequence>
<name>A0A0A9HUR7_ARUDO</name>
<feature type="compositionally biased region" description="Polar residues" evidence="1">
    <location>
        <begin position="1"/>
        <end position="25"/>
    </location>
</feature>
<accession>A0A0A9HUR7</accession>
<protein>
    <submittedName>
        <fullName evidence="2">Uncharacterized protein</fullName>
    </submittedName>
</protein>
<evidence type="ECO:0000313" key="2">
    <source>
        <dbReference type="EMBL" id="JAE36628.1"/>
    </source>
</evidence>
<organism evidence="2">
    <name type="scientific">Arundo donax</name>
    <name type="common">Giant reed</name>
    <name type="synonym">Donax arundinaceus</name>
    <dbReference type="NCBI Taxonomy" id="35708"/>
    <lineage>
        <taxon>Eukaryota</taxon>
        <taxon>Viridiplantae</taxon>
        <taxon>Streptophyta</taxon>
        <taxon>Embryophyta</taxon>
        <taxon>Tracheophyta</taxon>
        <taxon>Spermatophyta</taxon>
        <taxon>Magnoliopsida</taxon>
        <taxon>Liliopsida</taxon>
        <taxon>Poales</taxon>
        <taxon>Poaceae</taxon>
        <taxon>PACMAD clade</taxon>
        <taxon>Arundinoideae</taxon>
        <taxon>Arundineae</taxon>
        <taxon>Arundo</taxon>
    </lineage>
</organism>
<evidence type="ECO:0000256" key="1">
    <source>
        <dbReference type="SAM" id="MobiDB-lite"/>
    </source>
</evidence>
<proteinExistence type="predicted"/>
<dbReference type="EMBL" id="GBRH01161268">
    <property type="protein sequence ID" value="JAE36628.1"/>
    <property type="molecule type" value="Transcribed_RNA"/>
</dbReference>
<reference evidence="2" key="2">
    <citation type="journal article" date="2015" name="Data Brief">
        <title>Shoot transcriptome of the giant reed, Arundo donax.</title>
        <authorList>
            <person name="Barrero R.A."/>
            <person name="Guerrero F.D."/>
            <person name="Moolhuijzen P."/>
            <person name="Goolsby J.A."/>
            <person name="Tidwell J."/>
            <person name="Bellgard S.E."/>
            <person name="Bellgard M.I."/>
        </authorList>
    </citation>
    <scope>NUCLEOTIDE SEQUENCE</scope>
    <source>
        <tissue evidence="2">Shoot tissue taken approximately 20 cm above the soil surface</tissue>
    </source>
</reference>
<dbReference type="AlphaFoldDB" id="A0A0A9HUR7"/>
<feature type="compositionally biased region" description="Basic residues" evidence="1">
    <location>
        <begin position="31"/>
        <end position="43"/>
    </location>
</feature>
<feature type="compositionally biased region" description="Low complexity" evidence="1">
    <location>
        <begin position="59"/>
        <end position="70"/>
    </location>
</feature>
<dbReference type="PANTHER" id="PTHR35690">
    <property type="entry name" value="OS01G0363500 PROTEIN"/>
    <property type="match status" value="1"/>
</dbReference>